<reference evidence="5" key="1">
    <citation type="submission" date="2023-08" db="EMBL/GenBank/DDBJ databases">
        <title>Pelteobagrus vachellii genome.</title>
        <authorList>
            <person name="Liu H."/>
        </authorList>
    </citation>
    <scope>NUCLEOTIDE SEQUENCE</scope>
    <source>
        <strain evidence="5">PRFRI_2022a</strain>
        <tissue evidence="5">Muscle</tissue>
    </source>
</reference>
<dbReference type="PANTHER" id="PTHR46404">
    <property type="entry name" value="DNA POLYMERASE IOTA"/>
    <property type="match status" value="1"/>
</dbReference>
<evidence type="ECO:0000256" key="2">
    <source>
        <dbReference type="ARBA" id="ARBA00022679"/>
    </source>
</evidence>
<feature type="region of interest" description="Disordered" evidence="3">
    <location>
        <begin position="614"/>
        <end position="660"/>
    </location>
</feature>
<comment type="caution">
    <text evidence="5">The sequence shown here is derived from an EMBL/GenBank/DDBJ whole genome shotgun (WGS) entry which is preliminary data.</text>
</comment>
<dbReference type="FunFam" id="3.40.1170.60:FF:000006">
    <property type="entry name" value="DNA polymerase iota"/>
    <property type="match status" value="1"/>
</dbReference>
<dbReference type="Gene3D" id="3.30.70.270">
    <property type="match status" value="1"/>
</dbReference>
<keyword evidence="1" id="KW-0237">DNA synthesis</keyword>
<dbReference type="InterPro" id="IPR043128">
    <property type="entry name" value="Rev_trsase/Diguanyl_cyclase"/>
</dbReference>
<name>A0AA88MVB2_TACVA</name>
<dbReference type="GO" id="GO:0019985">
    <property type="term" value="P:translesion synthesis"/>
    <property type="evidence" value="ECO:0007669"/>
    <property type="project" value="TreeGrafter"/>
</dbReference>
<dbReference type="InterPro" id="IPR017961">
    <property type="entry name" value="DNA_pol_Y-fam_little_finger"/>
</dbReference>
<evidence type="ECO:0000313" key="6">
    <source>
        <dbReference type="Proteomes" id="UP001187315"/>
    </source>
</evidence>
<dbReference type="Gene3D" id="3.30.1490.100">
    <property type="entry name" value="DNA polymerase, Y-family, little finger domain"/>
    <property type="match status" value="1"/>
</dbReference>
<keyword evidence="6" id="KW-1185">Reference proteome</keyword>
<dbReference type="InterPro" id="IPR043502">
    <property type="entry name" value="DNA/RNA_pol_sf"/>
</dbReference>
<dbReference type="Proteomes" id="UP001187315">
    <property type="component" value="Unassembled WGS sequence"/>
</dbReference>
<dbReference type="SUPFAM" id="SSF56672">
    <property type="entry name" value="DNA/RNA polymerases"/>
    <property type="match status" value="1"/>
</dbReference>
<dbReference type="Gene3D" id="3.40.1170.60">
    <property type="match status" value="1"/>
</dbReference>
<dbReference type="PROSITE" id="PS50173">
    <property type="entry name" value="UMUC"/>
    <property type="match status" value="1"/>
</dbReference>
<dbReference type="FunFam" id="3.30.70.270:FF:000013">
    <property type="entry name" value="Polymerase (DNA directed) iota"/>
    <property type="match status" value="1"/>
</dbReference>
<accession>A0AA88MVB2</accession>
<evidence type="ECO:0000256" key="3">
    <source>
        <dbReference type="SAM" id="MobiDB-lite"/>
    </source>
</evidence>
<keyword evidence="2" id="KW-0808">Transferase</keyword>
<protein>
    <recommendedName>
        <fullName evidence="4">UmuC domain-containing protein</fullName>
    </recommendedName>
</protein>
<sequence length="660" mass="73700">MDQEEEEDSEWTTLDTGFPVGSVKDKPRVILHFDMDCFYAQVEMIRNPGLRSKPVGVQQKYLMVTCNYIAREQGVSKMMSVKEALEKCPDLVLVSGEDLNFYRETSYKVTELLMSFCPLVERLGLDENFVDVTELVESRRRNTDISELSFVGHIYKHDVSSVAIQDHVSLALGSVIACELREVLFSRLSLTSCAGVANNKLLAKLVSGTFKPNQQTTLLPQSVSQLMSSLNGASGVPGIGYRTAERLKALSVFSVRDLQLFPLRQLICEFGEANAKRIQSLACGIDLSPVTPAGPPQSLSDEDSFKKISTLSDAESKITELLLSLSERMHKDGRLPQTLKLTLRRSSAPSRWFNRESRQSPIPTHTAHRIINGCSEAVPQLVSIAMKLLHKLVDVREPFHLTLLNVCFTNLQTKPSNRNTISSFFTSTHTPTHTLTHTSTHSLCDAPYSFTQPEALCETMTRKNNKETSSSSSLFFQQTIKATSSVTPVLECSDPNKSTVDSIKSVIVPELPPDVDPDVFRALPWHIQSELMSSFQEDSVERQEHPISSALPTAHTDDLITQPSSGTEEPGDVSAEERVPADPDVPDVPPNVDPYVFSQLPPDMQRELRTEWRQSKLTLKMSQKHTARRTTTAREKRPVVKRSNSGSLLQYFKPSSDKRF</sequence>
<feature type="region of interest" description="Disordered" evidence="3">
    <location>
        <begin position="536"/>
        <end position="591"/>
    </location>
</feature>
<dbReference type="GO" id="GO:0006281">
    <property type="term" value="P:DNA repair"/>
    <property type="evidence" value="ECO:0007669"/>
    <property type="project" value="InterPro"/>
</dbReference>
<evidence type="ECO:0000259" key="4">
    <source>
        <dbReference type="PROSITE" id="PS50173"/>
    </source>
</evidence>
<dbReference type="Gene3D" id="6.10.250.1630">
    <property type="match status" value="2"/>
</dbReference>
<dbReference type="Pfam" id="PF00817">
    <property type="entry name" value="IMS"/>
    <property type="match status" value="1"/>
</dbReference>
<dbReference type="SUPFAM" id="SSF100879">
    <property type="entry name" value="Lesion bypass DNA polymerase (Y-family), little finger domain"/>
    <property type="match status" value="1"/>
</dbReference>
<dbReference type="GO" id="GO:0003887">
    <property type="term" value="F:DNA-directed DNA polymerase activity"/>
    <property type="evidence" value="ECO:0007669"/>
    <property type="project" value="TreeGrafter"/>
</dbReference>
<dbReference type="EMBL" id="JAVHJS010000010">
    <property type="protein sequence ID" value="KAK2845922.1"/>
    <property type="molecule type" value="Genomic_DNA"/>
</dbReference>
<gene>
    <name evidence="5" type="ORF">Q7C36_010776</name>
</gene>
<dbReference type="AlphaFoldDB" id="A0AA88MVB2"/>
<organism evidence="5 6">
    <name type="scientific">Tachysurus vachellii</name>
    <name type="common">Darkbarbel catfish</name>
    <name type="synonym">Pelteobagrus vachellii</name>
    <dbReference type="NCBI Taxonomy" id="175792"/>
    <lineage>
        <taxon>Eukaryota</taxon>
        <taxon>Metazoa</taxon>
        <taxon>Chordata</taxon>
        <taxon>Craniata</taxon>
        <taxon>Vertebrata</taxon>
        <taxon>Euteleostomi</taxon>
        <taxon>Actinopterygii</taxon>
        <taxon>Neopterygii</taxon>
        <taxon>Teleostei</taxon>
        <taxon>Ostariophysi</taxon>
        <taxon>Siluriformes</taxon>
        <taxon>Bagridae</taxon>
        <taxon>Tachysurus</taxon>
    </lineage>
</organism>
<dbReference type="InterPro" id="IPR001126">
    <property type="entry name" value="UmuC"/>
</dbReference>
<dbReference type="Gene3D" id="1.10.150.20">
    <property type="entry name" value="5' to 3' exonuclease, C-terminal subdomain"/>
    <property type="match status" value="1"/>
</dbReference>
<dbReference type="GO" id="GO:0003684">
    <property type="term" value="F:damaged DNA binding"/>
    <property type="evidence" value="ECO:0007669"/>
    <property type="project" value="InterPro"/>
</dbReference>
<proteinExistence type="predicted"/>
<dbReference type="InterPro" id="IPR025527">
    <property type="entry name" value="HUWE1/Rev1_UBM"/>
</dbReference>
<dbReference type="Pfam" id="PF14377">
    <property type="entry name" value="UBM"/>
    <property type="match status" value="2"/>
</dbReference>
<dbReference type="PANTHER" id="PTHR46404:SF1">
    <property type="entry name" value="DNA POLYMERASE IOTA"/>
    <property type="match status" value="1"/>
</dbReference>
<evidence type="ECO:0000256" key="1">
    <source>
        <dbReference type="ARBA" id="ARBA00022634"/>
    </source>
</evidence>
<dbReference type="PIRSF" id="PIRSF036603">
    <property type="entry name" value="DPol_eta"/>
    <property type="match status" value="1"/>
</dbReference>
<dbReference type="FunFam" id="3.30.1490.100:FF:000003">
    <property type="entry name" value="Polymerase (DNA directed) iota"/>
    <property type="match status" value="1"/>
</dbReference>
<feature type="domain" description="UmuC" evidence="4">
    <location>
        <begin position="30"/>
        <end position="240"/>
    </location>
</feature>
<evidence type="ECO:0000313" key="5">
    <source>
        <dbReference type="EMBL" id="KAK2845922.1"/>
    </source>
</evidence>
<dbReference type="Pfam" id="PF11799">
    <property type="entry name" value="IMS_C"/>
    <property type="match status" value="1"/>
</dbReference>
<dbReference type="InterPro" id="IPR036775">
    <property type="entry name" value="DNA_pol_Y-fam_lit_finger_sf"/>
</dbReference>